<dbReference type="EMBL" id="JAZDWU010000002">
    <property type="protein sequence ID" value="KAL0012241.1"/>
    <property type="molecule type" value="Genomic_DNA"/>
</dbReference>
<dbReference type="InterPro" id="IPR046796">
    <property type="entry name" value="Transposase_32_dom"/>
</dbReference>
<dbReference type="Proteomes" id="UP001459277">
    <property type="component" value="Unassembled WGS sequence"/>
</dbReference>
<dbReference type="Pfam" id="PF20167">
    <property type="entry name" value="Transposase_32"/>
    <property type="match status" value="1"/>
</dbReference>
<gene>
    <name evidence="2" type="ORF">SO802_007349</name>
</gene>
<sequence length="236" mass="27005">MERVVRLDTLEDTCIPTVFRERTWTKLLNPVEVVYSKIIKEFFSNASVEGDHIDCWVRHKEFMIIRASIQEFLEIRPPSQPITVQYTNHLDSIEEMVLTLGGTLKKTSMNTIPFSPEMRTFAHVMIHNLYPVTNLTTLSSPRTIFLYDLFTHKEIDICGHILHLLKKSIEKQNSRTVIPFPSLIMGLIAKTRLKLSSGLAVVQRDYPIGAHTVTRSTAHIKGSKQHTADQFAYVQG</sequence>
<dbReference type="AlphaFoldDB" id="A0AAW2DTD4"/>
<keyword evidence="3" id="KW-1185">Reference proteome</keyword>
<accession>A0AAW2DTD4</accession>
<organism evidence="2 3">
    <name type="scientific">Lithocarpus litseifolius</name>
    <dbReference type="NCBI Taxonomy" id="425828"/>
    <lineage>
        <taxon>Eukaryota</taxon>
        <taxon>Viridiplantae</taxon>
        <taxon>Streptophyta</taxon>
        <taxon>Embryophyta</taxon>
        <taxon>Tracheophyta</taxon>
        <taxon>Spermatophyta</taxon>
        <taxon>Magnoliopsida</taxon>
        <taxon>eudicotyledons</taxon>
        <taxon>Gunneridae</taxon>
        <taxon>Pentapetalae</taxon>
        <taxon>rosids</taxon>
        <taxon>fabids</taxon>
        <taxon>Fagales</taxon>
        <taxon>Fagaceae</taxon>
        <taxon>Lithocarpus</taxon>
    </lineage>
</organism>
<proteinExistence type="predicted"/>
<name>A0AAW2DTD4_9ROSI</name>
<evidence type="ECO:0000313" key="2">
    <source>
        <dbReference type="EMBL" id="KAL0012241.1"/>
    </source>
</evidence>
<evidence type="ECO:0000313" key="3">
    <source>
        <dbReference type="Proteomes" id="UP001459277"/>
    </source>
</evidence>
<evidence type="ECO:0000259" key="1">
    <source>
        <dbReference type="Pfam" id="PF20167"/>
    </source>
</evidence>
<comment type="caution">
    <text evidence="2">The sequence shown here is derived from an EMBL/GenBank/DDBJ whole genome shotgun (WGS) entry which is preliminary data.</text>
</comment>
<protein>
    <recommendedName>
        <fullName evidence="1">Putative plant transposon protein domain-containing protein</fullName>
    </recommendedName>
</protein>
<reference evidence="2 3" key="1">
    <citation type="submission" date="2024-01" db="EMBL/GenBank/DDBJ databases">
        <title>A telomere-to-telomere, gap-free genome of sweet tea (Lithocarpus litseifolius).</title>
        <authorList>
            <person name="Zhou J."/>
        </authorList>
    </citation>
    <scope>NUCLEOTIDE SEQUENCE [LARGE SCALE GENOMIC DNA]</scope>
    <source>
        <strain evidence="2">Zhou-2022a</strain>
        <tissue evidence="2">Leaf</tissue>
    </source>
</reference>
<feature type="domain" description="Putative plant transposon protein" evidence="1">
    <location>
        <begin position="21"/>
        <end position="190"/>
    </location>
</feature>